<dbReference type="Gene3D" id="1.10.630.10">
    <property type="entry name" value="Cytochrome P450"/>
    <property type="match status" value="1"/>
</dbReference>
<keyword evidence="8 13" id="KW-0560">Oxidoreductase</keyword>
<evidence type="ECO:0000256" key="2">
    <source>
        <dbReference type="ARBA" id="ARBA00004167"/>
    </source>
</evidence>
<keyword evidence="4 12" id="KW-0349">Heme</keyword>
<keyword evidence="5 14" id="KW-0812">Transmembrane</keyword>
<keyword evidence="11 14" id="KW-0472">Membrane</keyword>
<evidence type="ECO:0000256" key="12">
    <source>
        <dbReference type="PIRSR" id="PIRSR602401-1"/>
    </source>
</evidence>
<evidence type="ECO:0000256" key="1">
    <source>
        <dbReference type="ARBA" id="ARBA00001971"/>
    </source>
</evidence>
<sequence>MATSDAMFYFFLFFLWIISSILVRSFINHRWTIRTAVRHPPSPPALPIIGHLYLMRSELPKSFQTLARRYGPLMQLRLGASTFTVVSNATVAREIMKTHDNNFCSRPEVFSSDYNIYRGCDFIAAPYGTYWRFLKKLCLTQLLSSMQINRLIHIREEEMRKLLESLMKNSRDGEPCDLSMALTAMTNNVICRMAMGTRCSENDNEAHEIKEIVRDVFELGGKLSVGEVMGPLAKFDIFGYGKKLGFAIRRFDRLVERIMKEHEEKEMKGCGGEGRDLMDIMLESYRDTNAEVKLTRNDIKAFFLDIFVAGTDTSSVTVQWAIAELINHPQLFRKLREEINSVVGSNRLIKESDVPNLPYLQAIVKEALRLHAPAPFILRECINDCKINGYDLKSKTRMIINVDAIMRDPNQWNNPDEFIPERFLVNSNTENPGQHHMEMNGQDFRHLPFGGGRRKCPGASLASTVMHSTIGALVQCFDWKVNGGEMVDMRSGSGLLAAAMAHPLVCYPIAHFNPF</sequence>
<proteinExistence type="inferred from homology"/>
<evidence type="ECO:0000256" key="14">
    <source>
        <dbReference type="SAM" id="Phobius"/>
    </source>
</evidence>
<organism evidence="15 16">
    <name type="scientific">Liquidambar formosana</name>
    <name type="common">Formosan gum</name>
    <dbReference type="NCBI Taxonomy" id="63359"/>
    <lineage>
        <taxon>Eukaryota</taxon>
        <taxon>Viridiplantae</taxon>
        <taxon>Streptophyta</taxon>
        <taxon>Embryophyta</taxon>
        <taxon>Tracheophyta</taxon>
        <taxon>Spermatophyta</taxon>
        <taxon>Magnoliopsida</taxon>
        <taxon>eudicotyledons</taxon>
        <taxon>Gunneridae</taxon>
        <taxon>Pentapetalae</taxon>
        <taxon>Saxifragales</taxon>
        <taxon>Altingiaceae</taxon>
        <taxon>Liquidambar</taxon>
    </lineage>
</organism>
<evidence type="ECO:0000256" key="11">
    <source>
        <dbReference type="ARBA" id="ARBA00023136"/>
    </source>
</evidence>
<keyword evidence="9 12" id="KW-0408">Iron</keyword>
<dbReference type="InterPro" id="IPR002401">
    <property type="entry name" value="Cyt_P450_E_grp-I"/>
</dbReference>
<comment type="cofactor">
    <cofactor evidence="1 12">
        <name>heme</name>
        <dbReference type="ChEBI" id="CHEBI:30413"/>
    </cofactor>
</comment>
<evidence type="ECO:0000256" key="8">
    <source>
        <dbReference type="ARBA" id="ARBA00023002"/>
    </source>
</evidence>
<dbReference type="PANTHER" id="PTHR24298">
    <property type="entry name" value="FLAVONOID 3'-MONOOXYGENASE-RELATED"/>
    <property type="match status" value="1"/>
</dbReference>
<dbReference type="InterPro" id="IPR001128">
    <property type="entry name" value="Cyt_P450"/>
</dbReference>
<evidence type="ECO:0000256" key="6">
    <source>
        <dbReference type="ARBA" id="ARBA00022723"/>
    </source>
</evidence>
<evidence type="ECO:0000256" key="10">
    <source>
        <dbReference type="ARBA" id="ARBA00023033"/>
    </source>
</evidence>
<dbReference type="PRINTS" id="PR00463">
    <property type="entry name" value="EP450I"/>
</dbReference>
<dbReference type="EMBL" id="JBBPBK010000100">
    <property type="protein sequence ID" value="KAK9266584.1"/>
    <property type="molecule type" value="Genomic_DNA"/>
</dbReference>
<protein>
    <recommendedName>
        <fullName evidence="17">Cytochrome P450</fullName>
    </recommendedName>
</protein>
<dbReference type="SUPFAM" id="SSF48264">
    <property type="entry name" value="Cytochrome P450"/>
    <property type="match status" value="1"/>
</dbReference>
<comment type="similarity">
    <text evidence="3 13">Belongs to the cytochrome P450 family.</text>
</comment>
<evidence type="ECO:0008006" key="17">
    <source>
        <dbReference type="Google" id="ProtNLM"/>
    </source>
</evidence>
<evidence type="ECO:0000256" key="13">
    <source>
        <dbReference type="RuleBase" id="RU000461"/>
    </source>
</evidence>
<evidence type="ECO:0000256" key="9">
    <source>
        <dbReference type="ARBA" id="ARBA00023004"/>
    </source>
</evidence>
<dbReference type="GO" id="GO:0005506">
    <property type="term" value="F:iron ion binding"/>
    <property type="evidence" value="ECO:0007669"/>
    <property type="project" value="InterPro"/>
</dbReference>
<evidence type="ECO:0000313" key="16">
    <source>
        <dbReference type="Proteomes" id="UP001415857"/>
    </source>
</evidence>
<dbReference type="InterPro" id="IPR036396">
    <property type="entry name" value="Cyt_P450_sf"/>
</dbReference>
<evidence type="ECO:0000256" key="3">
    <source>
        <dbReference type="ARBA" id="ARBA00010617"/>
    </source>
</evidence>
<dbReference type="AlphaFoldDB" id="A0AAP0N8L2"/>
<keyword evidence="10 13" id="KW-0503">Monooxygenase</keyword>
<dbReference type="GO" id="GO:0016020">
    <property type="term" value="C:membrane"/>
    <property type="evidence" value="ECO:0007669"/>
    <property type="project" value="UniProtKB-SubCell"/>
</dbReference>
<gene>
    <name evidence="15" type="ORF">L1049_021649</name>
</gene>
<feature type="binding site" description="axial binding residue" evidence="12">
    <location>
        <position position="456"/>
    </location>
    <ligand>
        <name>heme</name>
        <dbReference type="ChEBI" id="CHEBI:30413"/>
    </ligand>
    <ligandPart>
        <name>Fe</name>
        <dbReference type="ChEBI" id="CHEBI:18248"/>
    </ligandPart>
</feature>
<keyword evidence="16" id="KW-1185">Reference proteome</keyword>
<dbReference type="Proteomes" id="UP001415857">
    <property type="component" value="Unassembled WGS sequence"/>
</dbReference>
<evidence type="ECO:0000256" key="7">
    <source>
        <dbReference type="ARBA" id="ARBA00022989"/>
    </source>
</evidence>
<dbReference type="PRINTS" id="PR00385">
    <property type="entry name" value="P450"/>
</dbReference>
<comment type="caution">
    <text evidence="15">The sequence shown here is derived from an EMBL/GenBank/DDBJ whole genome shotgun (WGS) entry which is preliminary data.</text>
</comment>
<name>A0AAP0N8L2_LIQFO</name>
<reference evidence="15 16" key="1">
    <citation type="journal article" date="2024" name="Plant J.">
        <title>Genome sequences and population genomics reveal climatic adaptation and genomic divergence between two closely related sweetgum species.</title>
        <authorList>
            <person name="Xu W.Q."/>
            <person name="Ren C.Q."/>
            <person name="Zhang X.Y."/>
            <person name="Comes H.P."/>
            <person name="Liu X.H."/>
            <person name="Li Y.G."/>
            <person name="Kettle C.J."/>
            <person name="Jalonen R."/>
            <person name="Gaisberger H."/>
            <person name="Ma Y.Z."/>
            <person name="Qiu Y.X."/>
        </authorList>
    </citation>
    <scope>NUCLEOTIDE SEQUENCE [LARGE SCALE GENOMIC DNA]</scope>
    <source>
        <strain evidence="15">Hangzhou</strain>
    </source>
</reference>
<evidence type="ECO:0000256" key="4">
    <source>
        <dbReference type="ARBA" id="ARBA00022617"/>
    </source>
</evidence>
<dbReference type="PROSITE" id="PS00086">
    <property type="entry name" value="CYTOCHROME_P450"/>
    <property type="match status" value="1"/>
</dbReference>
<keyword evidence="7 14" id="KW-1133">Transmembrane helix</keyword>
<keyword evidence="6 12" id="KW-0479">Metal-binding</keyword>
<dbReference type="GO" id="GO:0016709">
    <property type="term" value="F:oxidoreductase activity, acting on paired donors, with incorporation or reduction of molecular oxygen, NAD(P)H as one donor, and incorporation of one atom of oxygen"/>
    <property type="evidence" value="ECO:0007669"/>
    <property type="project" value="TreeGrafter"/>
</dbReference>
<dbReference type="Pfam" id="PF00067">
    <property type="entry name" value="p450"/>
    <property type="match status" value="1"/>
</dbReference>
<feature type="transmembrane region" description="Helical" evidence="14">
    <location>
        <begin position="6"/>
        <end position="27"/>
    </location>
</feature>
<comment type="subcellular location">
    <subcellularLocation>
        <location evidence="2">Membrane</location>
        <topology evidence="2">Single-pass membrane protein</topology>
    </subcellularLocation>
</comment>
<dbReference type="FunFam" id="1.10.630.10:FF:000019">
    <property type="entry name" value="Cytochrome P450 family protein"/>
    <property type="match status" value="1"/>
</dbReference>
<dbReference type="PANTHER" id="PTHR24298:SF204">
    <property type="entry name" value="CYTOCHROME P450, FAMILY 712, SUBFAMILY A, POLYPEPTIDE 1"/>
    <property type="match status" value="1"/>
</dbReference>
<dbReference type="CDD" id="cd20655">
    <property type="entry name" value="CYP93"/>
    <property type="match status" value="1"/>
</dbReference>
<evidence type="ECO:0000256" key="5">
    <source>
        <dbReference type="ARBA" id="ARBA00022692"/>
    </source>
</evidence>
<dbReference type="InterPro" id="IPR051103">
    <property type="entry name" value="Plant_metabolite_P450s"/>
</dbReference>
<dbReference type="GO" id="GO:0020037">
    <property type="term" value="F:heme binding"/>
    <property type="evidence" value="ECO:0007669"/>
    <property type="project" value="InterPro"/>
</dbReference>
<accession>A0AAP0N8L2</accession>
<dbReference type="InterPro" id="IPR017972">
    <property type="entry name" value="Cyt_P450_CS"/>
</dbReference>
<evidence type="ECO:0000313" key="15">
    <source>
        <dbReference type="EMBL" id="KAK9266584.1"/>
    </source>
</evidence>